<organism evidence="2 3">
    <name type="scientific">Caerostris extrusa</name>
    <name type="common">Bark spider</name>
    <name type="synonym">Caerostris bankana</name>
    <dbReference type="NCBI Taxonomy" id="172846"/>
    <lineage>
        <taxon>Eukaryota</taxon>
        <taxon>Metazoa</taxon>
        <taxon>Ecdysozoa</taxon>
        <taxon>Arthropoda</taxon>
        <taxon>Chelicerata</taxon>
        <taxon>Arachnida</taxon>
        <taxon>Araneae</taxon>
        <taxon>Araneomorphae</taxon>
        <taxon>Entelegynae</taxon>
        <taxon>Araneoidea</taxon>
        <taxon>Araneidae</taxon>
        <taxon>Caerostris</taxon>
    </lineage>
</organism>
<protein>
    <submittedName>
        <fullName evidence="2">Uncharacterized protein</fullName>
    </submittedName>
</protein>
<evidence type="ECO:0000313" key="2">
    <source>
        <dbReference type="EMBL" id="GIY27497.1"/>
    </source>
</evidence>
<comment type="caution">
    <text evidence="2">The sequence shown here is derived from an EMBL/GenBank/DDBJ whole genome shotgun (WGS) entry which is preliminary data.</text>
</comment>
<evidence type="ECO:0000313" key="3">
    <source>
        <dbReference type="Proteomes" id="UP001054945"/>
    </source>
</evidence>
<dbReference type="EMBL" id="BPLR01008825">
    <property type="protein sequence ID" value="GIY27497.1"/>
    <property type="molecule type" value="Genomic_DNA"/>
</dbReference>
<feature type="compositionally biased region" description="Polar residues" evidence="1">
    <location>
        <begin position="1"/>
        <end position="15"/>
    </location>
</feature>
<feature type="region of interest" description="Disordered" evidence="1">
    <location>
        <begin position="1"/>
        <end position="31"/>
    </location>
</feature>
<name>A0AAV4S443_CAEEX</name>
<evidence type="ECO:0000256" key="1">
    <source>
        <dbReference type="SAM" id="MobiDB-lite"/>
    </source>
</evidence>
<gene>
    <name evidence="2" type="ORF">CEXT_473171</name>
</gene>
<proteinExistence type="predicted"/>
<keyword evidence="3" id="KW-1185">Reference proteome</keyword>
<dbReference type="AlphaFoldDB" id="A0AAV4S443"/>
<accession>A0AAV4S443</accession>
<dbReference type="Proteomes" id="UP001054945">
    <property type="component" value="Unassembled WGS sequence"/>
</dbReference>
<sequence length="95" mass="10838">MSPPNQNTALSSARHSSNETEDEVESRRRLEPRPMHPFSICRTFFPQKGRCFEGLANETLERDSGGSWRVVYCEGRYLYPERRVICISGGVSKAD</sequence>
<reference evidence="2 3" key="1">
    <citation type="submission" date="2021-06" db="EMBL/GenBank/DDBJ databases">
        <title>Caerostris extrusa draft genome.</title>
        <authorList>
            <person name="Kono N."/>
            <person name="Arakawa K."/>
        </authorList>
    </citation>
    <scope>NUCLEOTIDE SEQUENCE [LARGE SCALE GENOMIC DNA]</scope>
</reference>